<feature type="compositionally biased region" description="Polar residues" evidence="1">
    <location>
        <begin position="16"/>
        <end position="39"/>
    </location>
</feature>
<feature type="compositionally biased region" description="Basic residues" evidence="1">
    <location>
        <begin position="403"/>
        <end position="414"/>
    </location>
</feature>
<comment type="caution">
    <text evidence="2">The sequence shown here is derived from an EMBL/GenBank/DDBJ whole genome shotgun (WGS) entry which is preliminary data.</text>
</comment>
<dbReference type="Proteomes" id="UP000288805">
    <property type="component" value="Unassembled WGS sequence"/>
</dbReference>
<sequence length="683" mass="76219">MSTELRVYTRHRFNSNTKNNQVNLEHGQSSTPSSQNSGNLPMDSTPLPLSDLDIPIAIRKGEKKTVECKWVFTVKCISPMVALKDTKQVGFGKEELDWLTEHLKKAVELEDTRGFTRKFKGENKIHLMEICFSNRGRFMKITEIATRGKPLLLVIPKGVKGNGWEVLRRAILSVQDYSDQVGEELKKTFGNTQMSKSIYRGGWSYAEVVAEDGLRSGVSIISWKMGQSRNMYGVYKSHFRLQGVFLCEFSRKSKMVPRAGETFSERKACSPKKMVAKRKYDYSRKIQKGLVRVERPSFSLVGGRPAEIHLEEVGRVTEVAREAVKLFGLDEVAVSVIGEEGEDDIVTSETNHYSRELLPRARYRCSSTSMAAKRVKGWEGSRLGLVEENILGPIEPETSTKAHPVRAQRGRSRGLHAGPDAPQAHDAAASPSSLQSGMKGRSREEESAARKRKALPMVQMEDFTQGEKTLDSRKMWSNLFLPSAARRHGQRSSREPFPLRSALPLSEVHNLEVDGGMGSQQIRGIKESPIFRCLLPRKCKSWSKEETSTSRGEMDSQKSQLEDDKGGFTGPSGPPEPYSSPFCNLEKHLPSPSGPHLPNSEFLFQSPSVNQGGESESCSNQVSERSTPGKSSNLMSGSPRVNAAFPPEDFLIDGLSFRKMAKVREVLCSLDIKVYSKRKNRGP</sequence>
<protein>
    <recommendedName>
        <fullName evidence="4">DUF4283 domain-containing protein</fullName>
    </recommendedName>
</protein>
<reference evidence="2 3" key="1">
    <citation type="journal article" date="2018" name="PLoS Genet.">
        <title>Population sequencing reveals clonal diversity and ancestral inbreeding in the grapevine cultivar Chardonnay.</title>
        <authorList>
            <person name="Roach M.J."/>
            <person name="Johnson D.L."/>
            <person name="Bohlmann J."/>
            <person name="van Vuuren H.J."/>
            <person name="Jones S.J."/>
            <person name="Pretorius I.S."/>
            <person name="Schmidt S.A."/>
            <person name="Borneman A.R."/>
        </authorList>
    </citation>
    <scope>NUCLEOTIDE SEQUENCE [LARGE SCALE GENOMIC DNA]</scope>
    <source>
        <strain evidence="3">cv. Chardonnay</strain>
        <tissue evidence="2">Leaf</tissue>
    </source>
</reference>
<name>A0A438JF99_VITVI</name>
<evidence type="ECO:0000313" key="2">
    <source>
        <dbReference type="EMBL" id="RVX07622.1"/>
    </source>
</evidence>
<feature type="region of interest" description="Disordered" evidence="1">
    <location>
        <begin position="542"/>
        <end position="645"/>
    </location>
</feature>
<accession>A0A438JF99</accession>
<organism evidence="2 3">
    <name type="scientific">Vitis vinifera</name>
    <name type="common">Grape</name>
    <dbReference type="NCBI Taxonomy" id="29760"/>
    <lineage>
        <taxon>Eukaryota</taxon>
        <taxon>Viridiplantae</taxon>
        <taxon>Streptophyta</taxon>
        <taxon>Embryophyta</taxon>
        <taxon>Tracheophyta</taxon>
        <taxon>Spermatophyta</taxon>
        <taxon>Magnoliopsida</taxon>
        <taxon>eudicotyledons</taxon>
        <taxon>Gunneridae</taxon>
        <taxon>Pentapetalae</taxon>
        <taxon>rosids</taxon>
        <taxon>Vitales</taxon>
        <taxon>Vitaceae</taxon>
        <taxon>Viteae</taxon>
        <taxon>Vitis</taxon>
    </lineage>
</organism>
<feature type="compositionally biased region" description="Polar residues" evidence="1">
    <location>
        <begin position="602"/>
        <end position="636"/>
    </location>
</feature>
<evidence type="ECO:0000313" key="3">
    <source>
        <dbReference type="Proteomes" id="UP000288805"/>
    </source>
</evidence>
<proteinExistence type="predicted"/>
<feature type="region of interest" description="Disordered" evidence="1">
    <location>
        <begin position="394"/>
        <end position="456"/>
    </location>
</feature>
<dbReference type="EMBL" id="QGNW01000045">
    <property type="protein sequence ID" value="RVX07622.1"/>
    <property type="molecule type" value="Genomic_DNA"/>
</dbReference>
<feature type="compositionally biased region" description="Basic and acidic residues" evidence="1">
    <location>
        <begin position="542"/>
        <end position="566"/>
    </location>
</feature>
<feature type="region of interest" description="Disordered" evidence="1">
    <location>
        <begin position="16"/>
        <end position="44"/>
    </location>
</feature>
<dbReference type="AlphaFoldDB" id="A0A438JF99"/>
<gene>
    <name evidence="2" type="ORF">CK203_025240</name>
</gene>
<evidence type="ECO:0000256" key="1">
    <source>
        <dbReference type="SAM" id="MobiDB-lite"/>
    </source>
</evidence>
<evidence type="ECO:0008006" key="4">
    <source>
        <dbReference type="Google" id="ProtNLM"/>
    </source>
</evidence>